<feature type="region of interest" description="Disordered" evidence="1">
    <location>
        <begin position="174"/>
        <end position="293"/>
    </location>
</feature>
<evidence type="ECO:0000313" key="2">
    <source>
        <dbReference type="EMBL" id="EJK61090.1"/>
    </source>
</evidence>
<feature type="region of interest" description="Disordered" evidence="1">
    <location>
        <begin position="1077"/>
        <end position="1098"/>
    </location>
</feature>
<accession>K0S728</accession>
<organism evidence="2 3">
    <name type="scientific">Thalassiosira oceanica</name>
    <name type="common">Marine diatom</name>
    <dbReference type="NCBI Taxonomy" id="159749"/>
    <lineage>
        <taxon>Eukaryota</taxon>
        <taxon>Sar</taxon>
        <taxon>Stramenopiles</taxon>
        <taxon>Ochrophyta</taxon>
        <taxon>Bacillariophyta</taxon>
        <taxon>Coscinodiscophyceae</taxon>
        <taxon>Thalassiosirophycidae</taxon>
        <taxon>Thalassiosirales</taxon>
        <taxon>Thalassiosiraceae</taxon>
        <taxon>Thalassiosira</taxon>
    </lineage>
</organism>
<gene>
    <name evidence="2" type="ORF">THAOC_18472</name>
</gene>
<feature type="compositionally biased region" description="Acidic residues" evidence="1">
    <location>
        <begin position="1086"/>
        <end position="1098"/>
    </location>
</feature>
<feature type="compositionally biased region" description="Acidic residues" evidence="1">
    <location>
        <begin position="585"/>
        <end position="607"/>
    </location>
</feature>
<keyword evidence="3" id="KW-1185">Reference proteome</keyword>
<feature type="compositionally biased region" description="Acidic residues" evidence="1">
    <location>
        <begin position="222"/>
        <end position="231"/>
    </location>
</feature>
<sequence length="1378" mass="153295">LHYLNHDRKGKRLGSKAICARFKTFVDAGLIRGETLRLFVEAYRSSKLNKGHRKVDGRETHHSPSSEQIKCTDDLVTEWCENGGWFDVQAGGNANTRTNKDGSKFDPDAMHGKEIIFVQTVRVRGKKGMGPQEKSITHRGKRFRKERYLPGIALPALTHCRVVKLPRRALYTDDKHGEFGENPSSSAHKRKRLFGQKDHRKPAANPEEDESQSAATKGSKWDEDDGEDVDDGDTRVAEKPEAGDLYISGSAANAKKKKRRRKASAEDDESWNDPRRRNLTAEPEEDEGVPLPPFPADRVKIVSHDAALIVAEGTTIQLNSVSTRSAPALSLPPRSFALGSAADGTPTIVVSTRQEECGNVYLEGPTEVCSEAVAALPDELQSIYRDIDKLDEQRARCEERYMIVRLPQIKKPSPSALAGATSSEVEQVRLHFVDIQRRLLFAAICTLDQSFDACCAKLVQETREKIDSVTAAGGHELSFQSMYCPPGELNPKQLEKRDEGIGLAEKIVRGLDEAGCVTTYGGGYEEGDLDYGHPANSINNKNTHNYYKIDERDGADRPTIKGGTAFSGRDRLSEYQATEGKAAEDEGDVFFEPDPQPEPELGTEPEPEFENQSAFVSAIDYDNLPVEAEAKAIETLLEGIKKLTFDEHPETVRQCVMLELYGIPIGTQFIFWSLIKEHGECLRRGGAIHVQGWLKRVLMLFGETGIPLVMKPRGLIMTGQLNELFGSRTTSWALLKMSDIASADQRRKATMPAKVLEKLSAGQIQAWFICTWSPGVKVGNEAHALGTPIIADKTFGSNWGDTIRGSPVELPSNGAEMYGRGVRNHNFSDDKLRDSMDEKDGIFWNVTLNGGYVVADRDVTSMTARGGKPMVDYIQETFIGDQGETWEIVEKFHDVTTLVMTCPDEELRQIDVIGCPGGMIDTNPDVKHDDAKITAMGMRSVSWQHMHNWVETARQSPVLDCDAPPRLGLDCNWLDGQIEDNFVFTFSSDIAHNRLIAKKHIRHCVLQYKNSLLGCECNLNEPERNGYGRIVISSGPLVGANTRRAGIKLDRQLGLLPGKVSRHDAILVEAAVDDADDDRSIRSDEGWPEDDDELDGNDGDLKMPAAVPVNDKPPSPAEVIRDNKMSTRMFKFISSARPGDLVSLKKSIGKALHYLNNDRKGKRLGSKAICARFKTFVDSGLIRGETLRLFVDAYRSTKLNKGHRKVDGRESHHSPSSEQIKCTDDLVTEWCENRGWFDVQAGGNANTRTNKDGSKFDPDDMDGKEIIFVQTVRVRGKKGMGPQEKSITHRDKRFRKDRYLPGIALPALTQRFREGKEEGAKTKKAKAKKFLEYELEVDRTVCNANSSNGSVYPGGDNNLFVARVRIVKKKTKKKKTKK</sequence>
<dbReference type="EMBL" id="AGNL01020406">
    <property type="protein sequence ID" value="EJK61090.1"/>
    <property type="molecule type" value="Genomic_DNA"/>
</dbReference>
<reference evidence="2 3" key="1">
    <citation type="journal article" date="2012" name="Genome Biol.">
        <title>Genome and low-iron response of an oceanic diatom adapted to chronic iron limitation.</title>
        <authorList>
            <person name="Lommer M."/>
            <person name="Specht M."/>
            <person name="Roy A.S."/>
            <person name="Kraemer L."/>
            <person name="Andreson R."/>
            <person name="Gutowska M.A."/>
            <person name="Wolf J."/>
            <person name="Bergner S.V."/>
            <person name="Schilhabel M.B."/>
            <person name="Klostermeier U.C."/>
            <person name="Beiko R.G."/>
            <person name="Rosenstiel P."/>
            <person name="Hippler M."/>
            <person name="Laroche J."/>
        </authorList>
    </citation>
    <scope>NUCLEOTIDE SEQUENCE [LARGE SCALE GENOMIC DNA]</scope>
    <source>
        <strain evidence="2 3">CCMP1005</strain>
    </source>
</reference>
<name>K0S728_THAOC</name>
<comment type="caution">
    <text evidence="2">The sequence shown here is derived from an EMBL/GenBank/DDBJ whole genome shotgun (WGS) entry which is preliminary data.</text>
</comment>
<dbReference type="Proteomes" id="UP000266841">
    <property type="component" value="Unassembled WGS sequence"/>
</dbReference>
<proteinExistence type="predicted"/>
<feature type="non-terminal residue" evidence="2">
    <location>
        <position position="1"/>
    </location>
</feature>
<feature type="compositionally biased region" description="Basic and acidic residues" evidence="1">
    <location>
        <begin position="232"/>
        <end position="242"/>
    </location>
</feature>
<feature type="region of interest" description="Disordered" evidence="1">
    <location>
        <begin position="551"/>
        <end position="607"/>
    </location>
</feature>
<protein>
    <submittedName>
        <fullName evidence="2">Uncharacterized protein</fullName>
    </submittedName>
</protein>
<evidence type="ECO:0000256" key="1">
    <source>
        <dbReference type="SAM" id="MobiDB-lite"/>
    </source>
</evidence>
<feature type="compositionally biased region" description="Basic residues" evidence="1">
    <location>
        <begin position="187"/>
        <end position="202"/>
    </location>
</feature>
<evidence type="ECO:0000313" key="3">
    <source>
        <dbReference type="Proteomes" id="UP000266841"/>
    </source>
</evidence>